<feature type="compositionally biased region" description="Basic residues" evidence="1">
    <location>
        <begin position="106"/>
        <end position="115"/>
    </location>
</feature>
<dbReference type="OrthoDB" id="2575912at2759"/>
<evidence type="ECO:0000256" key="1">
    <source>
        <dbReference type="SAM" id="MobiDB-lite"/>
    </source>
</evidence>
<proteinExistence type="predicted"/>
<reference evidence="2 3" key="1">
    <citation type="submission" date="2017-06" db="EMBL/GenBank/DDBJ databases">
        <title>Global population genomics of the pathogenic fungus Cryptococcus neoformans var. grubii.</title>
        <authorList>
            <person name="Cuomo C."/>
            <person name="Litvintseva A."/>
            <person name="Chen Y."/>
            <person name="Young S."/>
            <person name="Zeng Q."/>
            <person name="Chapman S."/>
            <person name="Gujja S."/>
            <person name="Saif S."/>
            <person name="Birren B."/>
        </authorList>
    </citation>
    <scope>NUCLEOTIDE SEQUENCE [LARGE SCALE GENOMIC DNA]</scope>
    <source>
        <strain evidence="2 3">Tu259-1</strain>
    </source>
</reference>
<dbReference type="AlphaFoldDB" id="A0A854QBM1"/>
<feature type="compositionally biased region" description="Polar residues" evidence="1">
    <location>
        <begin position="20"/>
        <end position="46"/>
    </location>
</feature>
<gene>
    <name evidence="2" type="ORF">C361_05568</name>
</gene>
<protein>
    <submittedName>
        <fullName evidence="2">Uncharacterized protein</fullName>
    </submittedName>
</protein>
<comment type="caution">
    <text evidence="2">The sequence shown here is derived from an EMBL/GenBank/DDBJ whole genome shotgun (WGS) entry which is preliminary data.</text>
</comment>
<accession>A0A854QBM1</accession>
<name>A0A854QBM1_CRYNE</name>
<evidence type="ECO:0000313" key="2">
    <source>
        <dbReference type="EMBL" id="OXG14866.1"/>
    </source>
</evidence>
<feature type="region of interest" description="Disordered" evidence="1">
    <location>
        <begin position="1"/>
        <end position="155"/>
    </location>
</feature>
<evidence type="ECO:0000313" key="3">
    <source>
        <dbReference type="Proteomes" id="UP000199727"/>
    </source>
</evidence>
<organism evidence="2 3">
    <name type="scientific">Cryptococcus neoformans Tu259-1</name>
    <dbReference type="NCBI Taxonomy" id="1230072"/>
    <lineage>
        <taxon>Eukaryota</taxon>
        <taxon>Fungi</taxon>
        <taxon>Dikarya</taxon>
        <taxon>Basidiomycota</taxon>
        <taxon>Agaricomycotina</taxon>
        <taxon>Tremellomycetes</taxon>
        <taxon>Tremellales</taxon>
        <taxon>Cryptococcaceae</taxon>
        <taxon>Cryptococcus</taxon>
        <taxon>Cryptococcus neoformans species complex</taxon>
    </lineage>
</organism>
<dbReference type="Proteomes" id="UP000199727">
    <property type="component" value="Unassembled WGS sequence"/>
</dbReference>
<sequence>MVNTRSKSDADTAKLDASWPTPSSTMAGTSASRSPKTPNSVPSTCPLSLYPTPKSLSGSPVPDRSQTEPGPASESAVTPVTGCEAEPESAAVLGSPTEPRPQSKSKPQHKAKAQPKCKTQPPKAESPIKACQPKGKSRPKASFQPKAASQSKATHQCKTAHGNARKCINSLATKGDEDAAIADGYTLLDVLAASRIVNDVRGSDSNLFGLLLLSVVSELQPSWTNGKMTALEAQE</sequence>
<feature type="compositionally biased region" description="Basic and acidic residues" evidence="1">
    <location>
        <begin position="1"/>
        <end position="14"/>
    </location>
</feature>
<dbReference type="EMBL" id="AMKT01000073">
    <property type="protein sequence ID" value="OXG14866.1"/>
    <property type="molecule type" value="Genomic_DNA"/>
</dbReference>